<dbReference type="OrthoDB" id="1584384at2759"/>
<evidence type="ECO:0000256" key="1">
    <source>
        <dbReference type="ARBA" id="ARBA00004496"/>
    </source>
</evidence>
<evidence type="ECO:0000256" key="5">
    <source>
        <dbReference type="ARBA" id="ARBA00022490"/>
    </source>
</evidence>
<evidence type="ECO:0000256" key="4">
    <source>
        <dbReference type="ARBA" id="ARBA00022448"/>
    </source>
</evidence>
<dbReference type="EMBL" id="UYYF01004769">
    <property type="protein sequence ID" value="VDN06932.1"/>
    <property type="molecule type" value="Genomic_DNA"/>
</dbReference>
<dbReference type="PANTHER" id="PTHR12866:SF2">
    <property type="entry name" value="UBIQUITIN-LIKE-CONJUGATING ENZYME ATG3"/>
    <property type="match status" value="1"/>
</dbReference>
<dbReference type="Proteomes" id="UP000276776">
    <property type="component" value="Unassembled WGS sequence"/>
</dbReference>
<dbReference type="WBParaSite" id="TCLT_0000932001-mRNA-1">
    <property type="protein sequence ID" value="TCLT_0000932001-mRNA-1"/>
    <property type="gene ID" value="TCLT_0000932001"/>
</dbReference>
<dbReference type="InterPro" id="IPR007135">
    <property type="entry name" value="Atg3/Atg10"/>
</dbReference>
<evidence type="ECO:0000256" key="2">
    <source>
        <dbReference type="ARBA" id="ARBA00007683"/>
    </source>
</evidence>
<sequence>METIMNSVKSMALDVGQFLTPVLRESKFKETGVLTPEEFVTAGDHLVHHYPTWSWGLLDPSKAKPYLPENKQFLITRNVPCFSRCVDMEYDPTQEKILKAKEWNEEDDFTNVEDDEGWVDTHHYALQTNQKPASMFEVPEKKLSPVENSDGASDVDDDTPPMDMDKFIAEGGLEEDDPYRFVEEGSKQVGGDVDNVLHTRTYDLYITYDKYYQVPRLWLSGYDENNKPLTVEKMSADFSQDHLNKTITMESHPYFRTAMASIHPCRHAEVMKRLIEQLAESGKELVVDQYLLIFLKFVQAVIPTIEYDYTRSIQL</sequence>
<dbReference type="AlphaFoldDB" id="A0A0N5D895"/>
<name>A0A0N5D895_THECL</name>
<feature type="region of interest" description="Disordered" evidence="10">
    <location>
        <begin position="143"/>
        <end position="162"/>
    </location>
</feature>
<dbReference type="GO" id="GO:0061723">
    <property type="term" value="P:glycophagy"/>
    <property type="evidence" value="ECO:0007669"/>
    <property type="project" value="TreeGrafter"/>
</dbReference>
<comment type="subcellular location">
    <subcellularLocation>
        <location evidence="1">Cytoplasm</location>
    </subcellularLocation>
</comment>
<reference evidence="11 12" key="2">
    <citation type="submission" date="2018-11" db="EMBL/GenBank/DDBJ databases">
        <authorList>
            <consortium name="Pathogen Informatics"/>
        </authorList>
    </citation>
    <scope>NUCLEOTIDE SEQUENCE [LARGE SCALE GENOMIC DNA]</scope>
</reference>
<evidence type="ECO:0000256" key="7">
    <source>
        <dbReference type="ARBA" id="ARBA00022927"/>
    </source>
</evidence>
<dbReference type="GO" id="GO:0000407">
    <property type="term" value="C:phagophore assembly site"/>
    <property type="evidence" value="ECO:0007669"/>
    <property type="project" value="TreeGrafter"/>
</dbReference>
<evidence type="ECO:0000256" key="8">
    <source>
        <dbReference type="ARBA" id="ARBA00023006"/>
    </source>
</evidence>
<dbReference type="Pfam" id="PF03987">
    <property type="entry name" value="Autophagy_act_C"/>
    <property type="match status" value="1"/>
</dbReference>
<dbReference type="GO" id="GO:0044804">
    <property type="term" value="P:nucleophagy"/>
    <property type="evidence" value="ECO:0007669"/>
    <property type="project" value="TreeGrafter"/>
</dbReference>
<evidence type="ECO:0000256" key="9">
    <source>
        <dbReference type="ARBA" id="ARBA00034553"/>
    </source>
</evidence>
<accession>A0A0N5D895</accession>
<keyword evidence="4" id="KW-0813">Transport</keyword>
<keyword evidence="8" id="KW-0072">Autophagy</keyword>
<reference evidence="13" key="1">
    <citation type="submission" date="2017-02" db="UniProtKB">
        <authorList>
            <consortium name="WormBaseParasite"/>
        </authorList>
    </citation>
    <scope>IDENTIFICATION</scope>
</reference>
<keyword evidence="12" id="KW-1185">Reference proteome</keyword>
<keyword evidence="5" id="KW-0963">Cytoplasm</keyword>
<keyword evidence="7" id="KW-0653">Protein transport</keyword>
<evidence type="ECO:0000313" key="11">
    <source>
        <dbReference type="EMBL" id="VDN06932.1"/>
    </source>
</evidence>
<dbReference type="GO" id="GO:0000422">
    <property type="term" value="P:autophagy of mitochondrion"/>
    <property type="evidence" value="ECO:0007669"/>
    <property type="project" value="TreeGrafter"/>
</dbReference>
<evidence type="ECO:0000256" key="6">
    <source>
        <dbReference type="ARBA" id="ARBA00022786"/>
    </source>
</evidence>
<dbReference type="GO" id="GO:0005829">
    <property type="term" value="C:cytosol"/>
    <property type="evidence" value="ECO:0007669"/>
    <property type="project" value="TreeGrafter"/>
</dbReference>
<comment type="similarity">
    <text evidence="2">Belongs to the ATG3 family.</text>
</comment>
<keyword evidence="6" id="KW-0833">Ubl conjugation pathway</keyword>
<dbReference type="Gene3D" id="3.30.1460.50">
    <property type="match status" value="1"/>
</dbReference>
<dbReference type="OMA" id="HCPTWSW"/>
<dbReference type="GO" id="GO:0000045">
    <property type="term" value="P:autophagosome assembly"/>
    <property type="evidence" value="ECO:0007669"/>
    <property type="project" value="TreeGrafter"/>
</dbReference>
<evidence type="ECO:0000256" key="10">
    <source>
        <dbReference type="SAM" id="MobiDB-lite"/>
    </source>
</evidence>
<dbReference type="STRING" id="103827.A0A0N5D895"/>
<evidence type="ECO:0000256" key="3">
    <source>
        <dbReference type="ARBA" id="ARBA00017573"/>
    </source>
</evidence>
<dbReference type="GO" id="GO:0015031">
    <property type="term" value="P:protein transport"/>
    <property type="evidence" value="ECO:0007669"/>
    <property type="project" value="UniProtKB-KW"/>
</dbReference>
<protein>
    <recommendedName>
        <fullName evidence="3">Ubiquitin-like-conjugating enzyme ATG3</fullName>
    </recommendedName>
    <alternativeName>
        <fullName evidence="9">Autophagy-related protein 3</fullName>
    </alternativeName>
</protein>
<proteinExistence type="inferred from homology"/>
<evidence type="ECO:0000313" key="12">
    <source>
        <dbReference type="Proteomes" id="UP000276776"/>
    </source>
</evidence>
<dbReference type="PANTHER" id="PTHR12866">
    <property type="entry name" value="UBIQUITIN-LIKE-CONJUGATING ENZYME ATG3"/>
    <property type="match status" value="1"/>
</dbReference>
<evidence type="ECO:0000313" key="13">
    <source>
        <dbReference type="WBParaSite" id="TCLT_0000932001-mRNA-1"/>
    </source>
</evidence>
<organism evidence="13">
    <name type="scientific">Thelazia callipaeda</name>
    <name type="common">Oriental eyeworm</name>
    <name type="synonym">Parasitic nematode</name>
    <dbReference type="NCBI Taxonomy" id="103827"/>
    <lineage>
        <taxon>Eukaryota</taxon>
        <taxon>Metazoa</taxon>
        <taxon>Ecdysozoa</taxon>
        <taxon>Nematoda</taxon>
        <taxon>Chromadorea</taxon>
        <taxon>Rhabditida</taxon>
        <taxon>Spirurina</taxon>
        <taxon>Spiruromorpha</taxon>
        <taxon>Thelazioidea</taxon>
        <taxon>Thelaziidae</taxon>
        <taxon>Thelazia</taxon>
    </lineage>
</organism>
<dbReference type="GO" id="GO:0019776">
    <property type="term" value="F:Atg8-family ligase activity"/>
    <property type="evidence" value="ECO:0007669"/>
    <property type="project" value="TreeGrafter"/>
</dbReference>
<gene>
    <name evidence="11" type="ORF">TCLT_LOCUS9309</name>
</gene>